<name>A0AAU2VGE6_9ACTN</name>
<gene>
    <name evidence="1" type="ORF">OG549_39095</name>
</gene>
<dbReference type="EMBL" id="CP108318">
    <property type="protein sequence ID" value="WTW66156.1"/>
    <property type="molecule type" value="Genomic_DNA"/>
</dbReference>
<reference evidence="1" key="1">
    <citation type="submission" date="2022-10" db="EMBL/GenBank/DDBJ databases">
        <title>The complete genomes of actinobacterial strains from the NBC collection.</title>
        <authorList>
            <person name="Joergensen T.S."/>
            <person name="Alvarez Arevalo M."/>
            <person name="Sterndorff E.B."/>
            <person name="Faurdal D."/>
            <person name="Vuksanovic O."/>
            <person name="Mourched A.-S."/>
            <person name="Charusanti P."/>
            <person name="Shaw S."/>
            <person name="Blin K."/>
            <person name="Weber T."/>
        </authorList>
    </citation>
    <scope>NUCLEOTIDE SEQUENCE</scope>
    <source>
        <strain evidence="1">NBC_00003</strain>
    </source>
</reference>
<accession>A0AAU2VGE6</accession>
<proteinExistence type="predicted"/>
<sequence length="58" mass="6234">MSHPISLTADGNTLGALYLGYFGDCKGVYAEIHWNYGPSSPVAATDKTSEIDIYHVEG</sequence>
<organism evidence="1">
    <name type="scientific">Streptomyces sp. NBC_00003</name>
    <dbReference type="NCBI Taxonomy" id="2903608"/>
    <lineage>
        <taxon>Bacteria</taxon>
        <taxon>Bacillati</taxon>
        <taxon>Actinomycetota</taxon>
        <taxon>Actinomycetes</taxon>
        <taxon>Kitasatosporales</taxon>
        <taxon>Streptomycetaceae</taxon>
        <taxon>Streptomyces</taxon>
    </lineage>
</organism>
<dbReference type="AlphaFoldDB" id="A0AAU2VGE6"/>
<evidence type="ECO:0000313" key="1">
    <source>
        <dbReference type="EMBL" id="WTW66156.1"/>
    </source>
</evidence>
<protein>
    <submittedName>
        <fullName evidence="1">Uncharacterized protein</fullName>
    </submittedName>
</protein>